<dbReference type="AlphaFoldDB" id="A0A8J3VF06"/>
<organism evidence="3 4">
    <name type="scientific">Rhizocola hellebori</name>
    <dbReference type="NCBI Taxonomy" id="1392758"/>
    <lineage>
        <taxon>Bacteria</taxon>
        <taxon>Bacillati</taxon>
        <taxon>Actinomycetota</taxon>
        <taxon>Actinomycetes</taxon>
        <taxon>Micromonosporales</taxon>
        <taxon>Micromonosporaceae</taxon>
        <taxon>Rhizocola</taxon>
    </lineage>
</organism>
<evidence type="ECO:0000313" key="3">
    <source>
        <dbReference type="EMBL" id="GIH03791.1"/>
    </source>
</evidence>
<dbReference type="InterPro" id="IPR024079">
    <property type="entry name" value="MetalloPept_cat_dom_sf"/>
</dbReference>
<proteinExistence type="predicted"/>
<sequence>MTLSTRDTGPPAHDEGEPLRHGFDFASIPVHAPRGDGCDVELDDRHAAAVGEAISGPGRPLEPAVRREMEPMLGHDLSRLRVHQTAPAQRSANDLGARAYSVGKHIVFGAGEYAPHTLAGRRLLAHELWHIHDGRAAGPARVRRQPLGGQVQAPTPLDQKEMVRESITFLRGAADYYTFRSPPMKPGQEPAGARVYLERLGTQLDGYLKTRDTAANLIDTALAGDAALTAQLQAAYRDAVTALLNAASLESRRRNAATAAGTPTGDSPFELFTKHQKVIHEWAWPRATPDPRANELLDKVSQNDRGQIKVGDTVYTLTNVDGFFHPNAVAVPPPANTTVSVAPGGTDRIRAGLARVGAMLATTANPPMPINTTTTVRLDLGRYGGGDRALYRFTYVRQGPPRGNEILVERLGSIGPDQRPPSEQATPEQVFTRAGFVRAAGVPAKSMDWPDAQFALLQSAVAQIPESILGPQRGLMFIRVAGVNPGDPTKAANYDQEEHAIRVYDNAFGNLGQTKATPGGRASSDFDRLIAHEIGHALDFESQRPLNNKFKASIREQDRFHPTPIPNQPGRVTLPPGEIAAWRALHAKIARDEAALSASRSLSGRRYERDSNKKLVETNQVPAGEVNEFQAAVAADGPTPITNYAGTTVVEHFAEAFALYISEPQTLARLRPHVYAYFSKKFPDPARP</sequence>
<comment type="caution">
    <text evidence="3">The sequence shown here is derived from an EMBL/GenBank/DDBJ whole genome shotgun (WGS) entry which is preliminary data.</text>
</comment>
<accession>A0A8J3VF06</accession>
<feature type="region of interest" description="Disordered" evidence="1">
    <location>
        <begin position="1"/>
        <end position="21"/>
    </location>
</feature>
<protein>
    <recommendedName>
        <fullName evidence="2">eCIS core domain-containing protein</fullName>
    </recommendedName>
</protein>
<evidence type="ECO:0000259" key="2">
    <source>
        <dbReference type="Pfam" id="PF13699"/>
    </source>
</evidence>
<feature type="domain" description="eCIS core" evidence="2">
    <location>
        <begin position="60"/>
        <end position="134"/>
    </location>
</feature>
<evidence type="ECO:0000256" key="1">
    <source>
        <dbReference type="SAM" id="MobiDB-lite"/>
    </source>
</evidence>
<dbReference type="Proteomes" id="UP000612899">
    <property type="component" value="Unassembled WGS sequence"/>
</dbReference>
<keyword evidence="4" id="KW-1185">Reference proteome</keyword>
<dbReference type="EMBL" id="BONY01000009">
    <property type="protein sequence ID" value="GIH03791.1"/>
    <property type="molecule type" value="Genomic_DNA"/>
</dbReference>
<reference evidence="3" key="1">
    <citation type="submission" date="2021-01" db="EMBL/GenBank/DDBJ databases">
        <title>Whole genome shotgun sequence of Rhizocola hellebori NBRC 109834.</title>
        <authorList>
            <person name="Komaki H."/>
            <person name="Tamura T."/>
        </authorList>
    </citation>
    <scope>NUCLEOTIDE SEQUENCE</scope>
    <source>
        <strain evidence="3">NBRC 109834</strain>
    </source>
</reference>
<dbReference type="SUPFAM" id="SSF55486">
    <property type="entry name" value="Metalloproteases ('zincins'), catalytic domain"/>
    <property type="match status" value="1"/>
</dbReference>
<feature type="compositionally biased region" description="Basic and acidic residues" evidence="1">
    <location>
        <begin position="12"/>
        <end position="21"/>
    </location>
</feature>
<dbReference type="Pfam" id="PF13699">
    <property type="entry name" value="eCIS_core"/>
    <property type="match status" value="1"/>
</dbReference>
<dbReference type="InterPro" id="IPR025295">
    <property type="entry name" value="eCIS_core_dom"/>
</dbReference>
<dbReference type="GO" id="GO:0008237">
    <property type="term" value="F:metallopeptidase activity"/>
    <property type="evidence" value="ECO:0007669"/>
    <property type="project" value="InterPro"/>
</dbReference>
<evidence type="ECO:0000313" key="4">
    <source>
        <dbReference type="Proteomes" id="UP000612899"/>
    </source>
</evidence>
<gene>
    <name evidence="3" type="ORF">Rhe02_18580</name>
</gene>
<dbReference type="Gene3D" id="3.40.390.10">
    <property type="entry name" value="Collagenase (Catalytic Domain)"/>
    <property type="match status" value="1"/>
</dbReference>
<name>A0A8J3VF06_9ACTN</name>